<evidence type="ECO:0000313" key="3">
    <source>
        <dbReference type="EMBL" id="KAK8865402.1"/>
    </source>
</evidence>
<keyword evidence="1" id="KW-0175">Coiled coil</keyword>
<dbReference type="Proteomes" id="UP001470230">
    <property type="component" value="Unassembled WGS sequence"/>
</dbReference>
<proteinExistence type="predicted"/>
<feature type="coiled-coil region" evidence="1">
    <location>
        <begin position="545"/>
        <end position="572"/>
    </location>
</feature>
<protein>
    <recommendedName>
        <fullName evidence="2">G domain-containing protein</fullName>
    </recommendedName>
</protein>
<organism evidence="3 4">
    <name type="scientific">Tritrichomonas musculus</name>
    <dbReference type="NCBI Taxonomy" id="1915356"/>
    <lineage>
        <taxon>Eukaryota</taxon>
        <taxon>Metamonada</taxon>
        <taxon>Parabasalia</taxon>
        <taxon>Tritrichomonadida</taxon>
        <taxon>Tritrichomonadidae</taxon>
        <taxon>Tritrichomonas</taxon>
    </lineage>
</organism>
<evidence type="ECO:0000313" key="4">
    <source>
        <dbReference type="Proteomes" id="UP001470230"/>
    </source>
</evidence>
<name>A0ABR2IM50_9EUKA</name>
<sequence length="670" mass="79055">MISNYNIELVIQTVLDGESNISDSEGKDLIIFIGPSQVGKSTLINALLGVEFELQNDDSLRPKNENDIKAQVGDLRNGGISITQLPAVYANDSNLCFMDTQGFFDLREDKEMNIASLILMEMAVKKAKSVRIINLCKCDDFFGGLAFFHKYGEQLNKIITCDSEPIYFLFNRYHVPQMMIRQFYEMDESEKNNTIKERLKESYQNLQNGKNNLMKEIIKNIMKKIIFCCKKDKHSDESIFEEEELQDLTSEINQINEDDKNYLMDIRNNNDIKQAFDIPPGFEEMAEKYKYMSYIENSFTNDYYGYIFPESKQSLDNFIQNISVLPVINKENLAFNCMTTERRIFNQIFDGEIIKEIKYMKKIKFAKKYTEEKIDELINHLNNEIRRNKNILNANDISDDVWSQIHVNDELDQLIREKTTNCKHLDHLSIELEKFKNSPPQPFWEKSWDLQPGILLWRNYVCKYNEEIPFVKVEEYLDENTSVYREISKTSPHFEVEYSSKDNALNIFWANWRHFLKLFSEYKNNKCKGKVVLYTERKYLEPGAIPLMEKEIKEIEERIENLSRNISISSRNIKEQAQIMISDMEHQIEILKNYKTRVGQVEKQWSADTNKKSLYSKYYHIITNLYLNTPNISINEFINLYHTIYSNNIVNEDSPISFLEIDREFQLSFS</sequence>
<evidence type="ECO:0000259" key="2">
    <source>
        <dbReference type="Pfam" id="PF01926"/>
    </source>
</evidence>
<dbReference type="InterPro" id="IPR027417">
    <property type="entry name" value="P-loop_NTPase"/>
</dbReference>
<accession>A0ABR2IM50</accession>
<feature type="domain" description="G" evidence="2">
    <location>
        <begin position="30"/>
        <end position="112"/>
    </location>
</feature>
<gene>
    <name evidence="3" type="ORF">M9Y10_010947</name>
</gene>
<keyword evidence="4" id="KW-1185">Reference proteome</keyword>
<feature type="coiled-coil region" evidence="1">
    <location>
        <begin position="196"/>
        <end position="258"/>
    </location>
</feature>
<dbReference type="Gene3D" id="3.40.50.300">
    <property type="entry name" value="P-loop containing nucleotide triphosphate hydrolases"/>
    <property type="match status" value="1"/>
</dbReference>
<dbReference type="SUPFAM" id="SSF52540">
    <property type="entry name" value="P-loop containing nucleoside triphosphate hydrolases"/>
    <property type="match status" value="1"/>
</dbReference>
<reference evidence="3 4" key="1">
    <citation type="submission" date="2024-04" db="EMBL/GenBank/DDBJ databases">
        <title>Tritrichomonas musculus Genome.</title>
        <authorList>
            <person name="Alves-Ferreira E."/>
            <person name="Grigg M."/>
            <person name="Lorenzi H."/>
            <person name="Galac M."/>
        </authorList>
    </citation>
    <scope>NUCLEOTIDE SEQUENCE [LARGE SCALE GENOMIC DNA]</scope>
    <source>
        <strain evidence="3 4">EAF2021</strain>
    </source>
</reference>
<dbReference type="EMBL" id="JAPFFF010000016">
    <property type="protein sequence ID" value="KAK8865402.1"/>
    <property type="molecule type" value="Genomic_DNA"/>
</dbReference>
<dbReference type="InterPro" id="IPR006073">
    <property type="entry name" value="GTP-bd"/>
</dbReference>
<dbReference type="Pfam" id="PF01926">
    <property type="entry name" value="MMR_HSR1"/>
    <property type="match status" value="1"/>
</dbReference>
<comment type="caution">
    <text evidence="3">The sequence shown here is derived from an EMBL/GenBank/DDBJ whole genome shotgun (WGS) entry which is preliminary data.</text>
</comment>
<evidence type="ECO:0000256" key="1">
    <source>
        <dbReference type="SAM" id="Coils"/>
    </source>
</evidence>